<dbReference type="GO" id="GO:0016491">
    <property type="term" value="F:oxidoreductase activity"/>
    <property type="evidence" value="ECO:0007669"/>
    <property type="project" value="TreeGrafter"/>
</dbReference>
<dbReference type="PANTHER" id="PTHR12697">
    <property type="entry name" value="PBS LYASE HEAT-LIKE PROTEIN"/>
    <property type="match status" value="1"/>
</dbReference>
<evidence type="ECO:0000313" key="2">
    <source>
        <dbReference type="EMBL" id="MBB6052118.1"/>
    </source>
</evidence>
<dbReference type="InterPro" id="IPR004155">
    <property type="entry name" value="PBS_lyase_HEAT"/>
</dbReference>
<dbReference type="SMART" id="SM00567">
    <property type="entry name" value="EZ_HEAT"/>
    <property type="match status" value="7"/>
</dbReference>
<accession>A0A7W9STP4</accession>
<dbReference type="RefSeq" id="WP_184200546.1">
    <property type="nucleotide sequence ID" value="NZ_JACHGW010000004.1"/>
</dbReference>
<evidence type="ECO:0000313" key="3">
    <source>
        <dbReference type="Proteomes" id="UP000520814"/>
    </source>
</evidence>
<dbReference type="Gene3D" id="1.25.10.10">
    <property type="entry name" value="Leucine-rich Repeat Variant"/>
    <property type="match status" value="4"/>
</dbReference>
<reference evidence="2 3" key="1">
    <citation type="submission" date="2020-08" db="EMBL/GenBank/DDBJ databases">
        <title>Genomic Encyclopedia of Type Strains, Phase IV (KMG-IV): sequencing the most valuable type-strain genomes for metagenomic binning, comparative biology and taxonomic classification.</title>
        <authorList>
            <person name="Goeker M."/>
        </authorList>
    </citation>
    <scope>NUCLEOTIDE SEQUENCE [LARGE SCALE GENOMIC DNA]</scope>
    <source>
        <strain evidence="2 3">DSM 23562</strain>
    </source>
</reference>
<organism evidence="2 3">
    <name type="scientific">Armatimonas rosea</name>
    <dbReference type="NCBI Taxonomy" id="685828"/>
    <lineage>
        <taxon>Bacteria</taxon>
        <taxon>Bacillati</taxon>
        <taxon>Armatimonadota</taxon>
        <taxon>Armatimonadia</taxon>
        <taxon>Armatimonadales</taxon>
        <taxon>Armatimonadaceae</taxon>
        <taxon>Armatimonas</taxon>
    </lineage>
</organism>
<gene>
    <name evidence="2" type="ORF">HNQ39_003939</name>
</gene>
<evidence type="ECO:0000256" key="1">
    <source>
        <dbReference type="SAM" id="Phobius"/>
    </source>
</evidence>
<proteinExistence type="predicted"/>
<dbReference type="Pfam" id="PF13646">
    <property type="entry name" value="HEAT_2"/>
    <property type="match status" value="2"/>
</dbReference>
<dbReference type="PANTHER" id="PTHR12697:SF5">
    <property type="entry name" value="DEOXYHYPUSINE HYDROXYLASE"/>
    <property type="match status" value="1"/>
</dbReference>
<dbReference type="SUPFAM" id="SSF48371">
    <property type="entry name" value="ARM repeat"/>
    <property type="match status" value="2"/>
</dbReference>
<dbReference type="InterPro" id="IPR011989">
    <property type="entry name" value="ARM-like"/>
</dbReference>
<dbReference type="InterPro" id="IPR016024">
    <property type="entry name" value="ARM-type_fold"/>
</dbReference>
<keyword evidence="1" id="KW-0472">Membrane</keyword>
<keyword evidence="3" id="KW-1185">Reference proteome</keyword>
<comment type="caution">
    <text evidence="2">The sequence shown here is derived from an EMBL/GenBank/DDBJ whole genome shotgun (WGS) entry which is preliminary data.</text>
</comment>
<dbReference type="EMBL" id="JACHGW010000004">
    <property type="protein sequence ID" value="MBB6052118.1"/>
    <property type="molecule type" value="Genomic_DNA"/>
</dbReference>
<protein>
    <submittedName>
        <fullName evidence="2">HEAT repeat protein</fullName>
    </submittedName>
</protein>
<dbReference type="Proteomes" id="UP000520814">
    <property type="component" value="Unassembled WGS sequence"/>
</dbReference>
<keyword evidence="1" id="KW-0812">Transmembrane</keyword>
<name>A0A7W9STP4_ARMRO</name>
<sequence>MSMDVSPTGTKFTPRKVLGGALLALIGFGVINFGIQTYFTRSQLGLVASKDASSQEQGVTQLMGRKVLFDALQGGAPPETRLAAIVTLQKMSDGGKNKDAFEQLLQMCKDPDTESAEKKTHPVRDAARAAVAAVGATYAERLLDAAKDPDSNIRDGARDALKKIGAPLKEQMAKRLSDGGLRGPIGDILTSIGPDTIPLIVPYLTDEKIKDDAGAKITLIETLGKFKVAEAATPLLPFIDDKDPNVRRAVITSLANIGDPVGAPVLIQALSSPDTDASARAAAAGALGGIGTPEANAAMLKALSDYDTFVGVAAAAGLRRAGGSATTQLAQALTDPSPWVRSLAAEAAGGQRTATLATKALTDSDPAVRAKAAAALGDVLFRAAGIRQALAALASAADDKARDAAVTDLIRFGAEQETNAVGAPPAAKTSLIAYYTAKRDAEKDDKKKAPWDKKIAALSAPSLAPALAQPTEFLPLITALSDKEGASEAAAIALGRLGTVAVEALKAKLGSGDDTLAYYASKALATVGRDAVPGLLPLATEGNPAARWAAITLGEIRDPKAASALEALTKSASEDTAFVAQAALSKVKPG</sequence>
<feature type="transmembrane region" description="Helical" evidence="1">
    <location>
        <begin position="21"/>
        <end position="39"/>
    </location>
</feature>
<dbReference type="AlphaFoldDB" id="A0A7W9STP4"/>
<keyword evidence="1" id="KW-1133">Transmembrane helix</keyword>